<dbReference type="EMBL" id="JAVRJZ010000020">
    <property type="protein sequence ID" value="KAK2706609.1"/>
    <property type="molecule type" value="Genomic_DNA"/>
</dbReference>
<evidence type="ECO:0000313" key="3">
    <source>
        <dbReference type="Proteomes" id="UP001187531"/>
    </source>
</evidence>
<reference evidence="2" key="1">
    <citation type="submission" date="2023-07" db="EMBL/GenBank/DDBJ databases">
        <title>Chromosome-level genome assembly of Artemia franciscana.</title>
        <authorList>
            <person name="Jo E."/>
        </authorList>
    </citation>
    <scope>NUCLEOTIDE SEQUENCE</scope>
    <source>
        <tissue evidence="2">Whole body</tissue>
    </source>
</reference>
<dbReference type="Proteomes" id="UP001187531">
    <property type="component" value="Unassembled WGS sequence"/>
</dbReference>
<comment type="caution">
    <text evidence="2">The sequence shown here is derived from an EMBL/GenBank/DDBJ whole genome shotgun (WGS) entry which is preliminary data.</text>
</comment>
<proteinExistence type="predicted"/>
<gene>
    <name evidence="2" type="ORF">QYM36_016588</name>
</gene>
<evidence type="ECO:0000313" key="2">
    <source>
        <dbReference type="EMBL" id="KAK2706609.1"/>
    </source>
</evidence>
<sequence length="81" mass="9588">MADRKQAWYKTSEIQDVFLTVSEIDNDPKDLAELDHAALYSIMHVPGLMSFLRNTKKKVWHQQLPERRMMSATSAQRRNRR</sequence>
<organism evidence="2 3">
    <name type="scientific">Artemia franciscana</name>
    <name type="common">Brine shrimp</name>
    <name type="synonym">Artemia sanfranciscana</name>
    <dbReference type="NCBI Taxonomy" id="6661"/>
    <lineage>
        <taxon>Eukaryota</taxon>
        <taxon>Metazoa</taxon>
        <taxon>Ecdysozoa</taxon>
        <taxon>Arthropoda</taxon>
        <taxon>Crustacea</taxon>
        <taxon>Branchiopoda</taxon>
        <taxon>Anostraca</taxon>
        <taxon>Artemiidae</taxon>
        <taxon>Artemia</taxon>
    </lineage>
</organism>
<name>A0AA88HAA4_ARTSF</name>
<feature type="region of interest" description="Disordered" evidence="1">
    <location>
        <begin position="62"/>
        <end position="81"/>
    </location>
</feature>
<feature type="compositionally biased region" description="Polar residues" evidence="1">
    <location>
        <begin position="71"/>
        <end position="81"/>
    </location>
</feature>
<protein>
    <submittedName>
        <fullName evidence="2">Uncharacterized protein</fullName>
    </submittedName>
</protein>
<accession>A0AA88HAA4</accession>
<dbReference type="AlphaFoldDB" id="A0AA88HAA4"/>
<keyword evidence="3" id="KW-1185">Reference proteome</keyword>
<evidence type="ECO:0000256" key="1">
    <source>
        <dbReference type="SAM" id="MobiDB-lite"/>
    </source>
</evidence>